<comment type="caution">
    <text evidence="2">The sequence shown here is derived from an EMBL/GenBank/DDBJ whole genome shotgun (WGS) entry which is preliminary data.</text>
</comment>
<dbReference type="InterPro" id="IPR005303">
    <property type="entry name" value="MOCOS_middle"/>
</dbReference>
<dbReference type="InterPro" id="IPR005302">
    <property type="entry name" value="MoCF_Sase_C"/>
</dbReference>
<evidence type="ECO:0000313" key="2">
    <source>
        <dbReference type="EMBL" id="NNV55332.1"/>
    </source>
</evidence>
<organism evidence="2 3">
    <name type="scientific">Limnovirga soli</name>
    <dbReference type="NCBI Taxonomy" id="2656915"/>
    <lineage>
        <taxon>Bacteria</taxon>
        <taxon>Pseudomonadati</taxon>
        <taxon>Bacteroidota</taxon>
        <taxon>Chitinophagia</taxon>
        <taxon>Chitinophagales</taxon>
        <taxon>Chitinophagaceae</taxon>
        <taxon>Limnovirga</taxon>
    </lineage>
</organism>
<reference evidence="2" key="1">
    <citation type="submission" date="2019-10" db="EMBL/GenBank/DDBJ databases">
        <title>Draft genome sequence of Panacibacter sp. KCS-6.</title>
        <authorList>
            <person name="Yim K.J."/>
        </authorList>
    </citation>
    <scope>NUCLEOTIDE SEQUENCE</scope>
    <source>
        <strain evidence="2">KCS-6</strain>
    </source>
</reference>
<name>A0A8J8FD83_9BACT</name>
<evidence type="ECO:0000259" key="1">
    <source>
        <dbReference type="PROSITE" id="PS51340"/>
    </source>
</evidence>
<dbReference type="SUPFAM" id="SSF50800">
    <property type="entry name" value="PK beta-barrel domain-like"/>
    <property type="match status" value="1"/>
</dbReference>
<feature type="domain" description="MOSC" evidence="1">
    <location>
        <begin position="124"/>
        <end position="264"/>
    </location>
</feature>
<dbReference type="Proteomes" id="UP000598971">
    <property type="component" value="Unassembled WGS sequence"/>
</dbReference>
<gene>
    <name evidence="2" type="ORF">GD597_07675</name>
</gene>
<evidence type="ECO:0000313" key="3">
    <source>
        <dbReference type="Proteomes" id="UP000598971"/>
    </source>
</evidence>
<dbReference type="Pfam" id="PF03473">
    <property type="entry name" value="MOSC"/>
    <property type="match status" value="1"/>
</dbReference>
<dbReference type="Pfam" id="PF03476">
    <property type="entry name" value="MOSC_N"/>
    <property type="match status" value="1"/>
</dbReference>
<dbReference type="InterPro" id="IPR011037">
    <property type="entry name" value="Pyrv_Knase-like_insert_dom_sf"/>
</dbReference>
<dbReference type="PROSITE" id="PS51340">
    <property type="entry name" value="MOSC"/>
    <property type="match status" value="1"/>
</dbReference>
<proteinExistence type="predicted"/>
<dbReference type="EMBL" id="WHPF01000005">
    <property type="protein sequence ID" value="NNV55332.1"/>
    <property type="molecule type" value="Genomic_DNA"/>
</dbReference>
<dbReference type="GO" id="GO:0030151">
    <property type="term" value="F:molybdenum ion binding"/>
    <property type="evidence" value="ECO:0007669"/>
    <property type="project" value="InterPro"/>
</dbReference>
<sequence length="267" mass="30270">MLCVSALYIYPVKSLGGIALQEARLEARGLALDRRWMLVDAANNFMSQREIPALALLTVRLEKEGLLITHITSGLQLLAPYIPTTENFMQVTVWEDTCLAQQVSPYADEWFSDLLHCPCKLVYMPDHSTRWVEEKYAIAADITSFSDGYPNLLIGQASLDDLNNKLAKPITMQRFRPNIVFTGGMPFEEDNLAHFTINDISFYGVKRCARCVVTTINPDTAEKEKEPLRTLASYRLWDNKIYFGQNLLHKGLGSIHVGDELKVLQRK</sequence>
<accession>A0A8J8FD83</accession>
<dbReference type="SUPFAM" id="SSF141673">
    <property type="entry name" value="MOSC N-terminal domain-like"/>
    <property type="match status" value="1"/>
</dbReference>
<protein>
    <submittedName>
        <fullName evidence="2">MOSC domain-containing protein</fullName>
    </submittedName>
</protein>
<dbReference type="PANTHER" id="PTHR14237">
    <property type="entry name" value="MOLYBDOPTERIN COFACTOR SULFURASE MOSC"/>
    <property type="match status" value="1"/>
</dbReference>
<dbReference type="GO" id="GO:0030170">
    <property type="term" value="F:pyridoxal phosphate binding"/>
    <property type="evidence" value="ECO:0007669"/>
    <property type="project" value="InterPro"/>
</dbReference>
<keyword evidence="3" id="KW-1185">Reference proteome</keyword>
<dbReference type="AlphaFoldDB" id="A0A8J8FD83"/>
<dbReference type="PANTHER" id="PTHR14237:SF19">
    <property type="entry name" value="MITOCHONDRIAL AMIDOXIME REDUCING COMPONENT 1"/>
    <property type="match status" value="1"/>
</dbReference>
<dbReference type="GO" id="GO:0003824">
    <property type="term" value="F:catalytic activity"/>
    <property type="evidence" value="ECO:0007669"/>
    <property type="project" value="InterPro"/>
</dbReference>